<keyword evidence="4" id="KW-1185">Reference proteome</keyword>
<dbReference type="EMBL" id="JBDJPC010000010">
    <property type="protein sequence ID" value="KAL1490088.1"/>
    <property type="molecule type" value="Genomic_DNA"/>
</dbReference>
<dbReference type="PRINTS" id="PR01273">
    <property type="entry name" value="INVTBRTCOLOR"/>
</dbReference>
<dbReference type="InterPro" id="IPR000566">
    <property type="entry name" value="Lipocln_cytosolic_FA-bd_dom"/>
</dbReference>
<dbReference type="AlphaFoldDB" id="A0ABD1E5X6"/>
<dbReference type="InterPro" id="IPR012674">
    <property type="entry name" value="Calycin"/>
</dbReference>
<dbReference type="Gene3D" id="2.40.128.20">
    <property type="match status" value="1"/>
</dbReference>
<evidence type="ECO:0000256" key="1">
    <source>
        <dbReference type="SAM" id="SignalP"/>
    </source>
</evidence>
<dbReference type="InterPro" id="IPR003057">
    <property type="entry name" value="Invtbrt_color"/>
</dbReference>
<evidence type="ECO:0000313" key="4">
    <source>
        <dbReference type="Proteomes" id="UP001566132"/>
    </source>
</evidence>
<evidence type="ECO:0000313" key="3">
    <source>
        <dbReference type="EMBL" id="KAL1490088.1"/>
    </source>
</evidence>
<keyword evidence="1" id="KW-0732">Signal</keyword>
<dbReference type="SUPFAM" id="SSF50814">
    <property type="entry name" value="Lipocalins"/>
    <property type="match status" value="1"/>
</dbReference>
<comment type="caution">
    <text evidence="3">The sequence shown here is derived from an EMBL/GenBank/DDBJ whole genome shotgun (WGS) entry which is preliminary data.</text>
</comment>
<feature type="domain" description="Lipocalin/cytosolic fatty-acid binding" evidence="2">
    <location>
        <begin position="100"/>
        <end position="159"/>
    </location>
</feature>
<feature type="chain" id="PRO_5044802022" description="Lipocalin/cytosolic fatty-acid binding domain-containing protein" evidence="1">
    <location>
        <begin position="23"/>
        <end position="170"/>
    </location>
</feature>
<protein>
    <recommendedName>
        <fullName evidence="2">Lipocalin/cytosolic fatty-acid binding domain-containing protein</fullName>
    </recommendedName>
</protein>
<dbReference type="Proteomes" id="UP001566132">
    <property type="component" value="Unassembled WGS sequence"/>
</dbReference>
<proteinExistence type="predicted"/>
<organism evidence="3 4">
    <name type="scientific">Hypothenemus hampei</name>
    <name type="common">Coffee berry borer</name>
    <dbReference type="NCBI Taxonomy" id="57062"/>
    <lineage>
        <taxon>Eukaryota</taxon>
        <taxon>Metazoa</taxon>
        <taxon>Ecdysozoa</taxon>
        <taxon>Arthropoda</taxon>
        <taxon>Hexapoda</taxon>
        <taxon>Insecta</taxon>
        <taxon>Pterygota</taxon>
        <taxon>Neoptera</taxon>
        <taxon>Endopterygota</taxon>
        <taxon>Coleoptera</taxon>
        <taxon>Polyphaga</taxon>
        <taxon>Cucujiformia</taxon>
        <taxon>Curculionidae</taxon>
        <taxon>Scolytinae</taxon>
        <taxon>Hypothenemus</taxon>
    </lineage>
</organism>
<sequence length="170" mass="19845">MFKKFFSFHCCHFFLALHFAVALKIKKNSGFNSSSSYRITRQPTTRGIRVPRVSNGRSGIFSISEGMAVQSKKDPSLFLYKVSSTLPKFVNKYLPGAGFYQVVSTDYKRYAILYSCSNFHLFHTDLVWIWARKKEIDVVLRKEIYDILNRYLIDPERLTLPKNKNCTDDY</sequence>
<accession>A0ABD1E5X6</accession>
<feature type="signal peptide" evidence="1">
    <location>
        <begin position="1"/>
        <end position="22"/>
    </location>
</feature>
<name>A0ABD1E5X6_HYPHA</name>
<reference evidence="3 4" key="1">
    <citation type="submission" date="2024-05" db="EMBL/GenBank/DDBJ databases">
        <title>Genetic variation in Jamaican populations of the coffee berry borer (Hypothenemus hampei).</title>
        <authorList>
            <person name="Errbii M."/>
            <person name="Myrie A."/>
        </authorList>
    </citation>
    <scope>NUCLEOTIDE SEQUENCE [LARGE SCALE GENOMIC DNA]</scope>
    <source>
        <strain evidence="3">JA-Hopewell-2020-01-JO</strain>
        <tissue evidence="3">Whole body</tissue>
    </source>
</reference>
<dbReference type="Pfam" id="PF00061">
    <property type="entry name" value="Lipocalin"/>
    <property type="match status" value="1"/>
</dbReference>
<gene>
    <name evidence="3" type="ORF">ABEB36_012830</name>
</gene>
<evidence type="ECO:0000259" key="2">
    <source>
        <dbReference type="Pfam" id="PF00061"/>
    </source>
</evidence>